<dbReference type="InParanoid" id="A0A6P7NN13"/>
<gene>
    <name evidence="4" type="primary">LOC114862856</name>
</gene>
<dbReference type="Gene3D" id="3.10.100.10">
    <property type="entry name" value="Mannose-Binding Protein A, subunit A"/>
    <property type="match status" value="2"/>
</dbReference>
<evidence type="ECO:0000259" key="2">
    <source>
        <dbReference type="PROSITE" id="PS50041"/>
    </source>
</evidence>
<dbReference type="PANTHER" id="PTHR45784:SF3">
    <property type="entry name" value="C-TYPE LECTIN DOMAIN FAMILY 4 MEMBER K-LIKE-RELATED"/>
    <property type="match status" value="1"/>
</dbReference>
<keyword evidence="3" id="KW-1185">Reference proteome</keyword>
<organism evidence="3 4">
    <name type="scientific">Betta splendens</name>
    <name type="common">Siamese fighting fish</name>
    <dbReference type="NCBI Taxonomy" id="158456"/>
    <lineage>
        <taxon>Eukaryota</taxon>
        <taxon>Metazoa</taxon>
        <taxon>Chordata</taxon>
        <taxon>Craniata</taxon>
        <taxon>Vertebrata</taxon>
        <taxon>Euteleostomi</taxon>
        <taxon>Actinopterygii</taxon>
        <taxon>Neopterygii</taxon>
        <taxon>Teleostei</taxon>
        <taxon>Neoteleostei</taxon>
        <taxon>Acanthomorphata</taxon>
        <taxon>Anabantaria</taxon>
        <taxon>Anabantiformes</taxon>
        <taxon>Anabantoidei</taxon>
        <taxon>Osphronemidae</taxon>
        <taxon>Betta</taxon>
    </lineage>
</organism>
<dbReference type="KEGG" id="bspl:114862856"/>
<sequence length="246" mass="29403">MWNDSNCSDRKHFMCQKGSDYSLIENELNWCQARDYCKKHFQSDLVSISNETQNNEVISKGQKKTFWIGLMHDEWKWEDNGCSTYREWGEPSNWQSSNYTVQRDERIQQLGYTNNANIVCSTGAVRIKVINLDFTWEQAYDYCMANHTRLLQIEDQHDQESVKQWLNGTDSNNTFWIGLRQSRVFGFWIWADKPVDYDQWVNDTIPEMPRSKNCGVIKTEDYKWRDENCWSPHPFLCEEDIHVIHR</sequence>
<dbReference type="InterPro" id="IPR016187">
    <property type="entry name" value="CTDL_fold"/>
</dbReference>
<dbReference type="InterPro" id="IPR018378">
    <property type="entry name" value="C-type_lectin_CS"/>
</dbReference>
<feature type="domain" description="C-type lectin" evidence="2">
    <location>
        <begin position="135"/>
        <end position="238"/>
    </location>
</feature>
<evidence type="ECO:0000256" key="1">
    <source>
        <dbReference type="ARBA" id="ARBA00023157"/>
    </source>
</evidence>
<dbReference type="PROSITE" id="PS50041">
    <property type="entry name" value="C_TYPE_LECTIN_2"/>
    <property type="match status" value="2"/>
</dbReference>
<dbReference type="SMART" id="SM00034">
    <property type="entry name" value="CLECT"/>
    <property type="match status" value="2"/>
</dbReference>
<dbReference type="RefSeq" id="XP_029019420.1">
    <property type="nucleotide sequence ID" value="XM_029163587.3"/>
</dbReference>
<accession>A0A6P7NN13</accession>
<evidence type="ECO:0000313" key="3">
    <source>
        <dbReference type="Proteomes" id="UP000515150"/>
    </source>
</evidence>
<dbReference type="Proteomes" id="UP000515150">
    <property type="component" value="Chromosome 9"/>
</dbReference>
<proteinExistence type="predicted"/>
<dbReference type="AlphaFoldDB" id="A0A6P7NN13"/>
<dbReference type="CDD" id="cd00037">
    <property type="entry name" value="CLECT"/>
    <property type="match status" value="1"/>
</dbReference>
<reference evidence="4" key="1">
    <citation type="submission" date="2025-08" db="UniProtKB">
        <authorList>
            <consortium name="RefSeq"/>
        </authorList>
    </citation>
    <scope>IDENTIFICATION</scope>
</reference>
<dbReference type="OrthoDB" id="8950604at2759"/>
<dbReference type="InterPro" id="IPR016186">
    <property type="entry name" value="C-type_lectin-like/link_sf"/>
</dbReference>
<dbReference type="InterPro" id="IPR001304">
    <property type="entry name" value="C-type_lectin-like"/>
</dbReference>
<dbReference type="Pfam" id="PF00059">
    <property type="entry name" value="Lectin_C"/>
    <property type="match status" value="2"/>
</dbReference>
<name>A0A6P7NN13_BETSP</name>
<dbReference type="PROSITE" id="PS00615">
    <property type="entry name" value="C_TYPE_LECTIN_1"/>
    <property type="match status" value="1"/>
</dbReference>
<keyword evidence="1" id="KW-1015">Disulfide bond</keyword>
<feature type="domain" description="C-type lectin" evidence="2">
    <location>
        <begin position="16"/>
        <end position="93"/>
    </location>
</feature>
<dbReference type="PANTHER" id="PTHR45784">
    <property type="entry name" value="C-TYPE LECTIN DOMAIN FAMILY 20 MEMBER A-RELATED"/>
    <property type="match status" value="1"/>
</dbReference>
<dbReference type="GeneID" id="114862856"/>
<protein>
    <submittedName>
        <fullName evidence="4">Lymphocyte antigen 75</fullName>
    </submittedName>
</protein>
<dbReference type="SUPFAM" id="SSF56436">
    <property type="entry name" value="C-type lectin-like"/>
    <property type="match status" value="2"/>
</dbReference>
<evidence type="ECO:0000313" key="4">
    <source>
        <dbReference type="RefSeq" id="XP_029019420.1"/>
    </source>
</evidence>